<dbReference type="Proteomes" id="UP001152798">
    <property type="component" value="Chromosome 7"/>
</dbReference>
<name>A0A9P0MU28_NEZVI</name>
<reference evidence="1" key="1">
    <citation type="submission" date="2022-01" db="EMBL/GenBank/DDBJ databases">
        <authorList>
            <person name="King R."/>
        </authorList>
    </citation>
    <scope>NUCLEOTIDE SEQUENCE</scope>
</reference>
<proteinExistence type="predicted"/>
<evidence type="ECO:0000313" key="1">
    <source>
        <dbReference type="EMBL" id="CAH1407198.1"/>
    </source>
</evidence>
<dbReference type="EMBL" id="OV725083">
    <property type="protein sequence ID" value="CAH1407198.1"/>
    <property type="molecule type" value="Genomic_DNA"/>
</dbReference>
<protein>
    <submittedName>
        <fullName evidence="1">Uncharacterized protein</fullName>
    </submittedName>
</protein>
<dbReference type="AlphaFoldDB" id="A0A9P0MU28"/>
<sequence length="83" mass="9458">MLWTRLRSRALGPKIRFHKEHPSGTANSRINFISDFPALTDRHIQTLKARNMLYYLLINANPHILLVSGHQHALGHGSANNHI</sequence>
<accession>A0A9P0MU28</accession>
<keyword evidence="2" id="KW-1185">Reference proteome</keyword>
<organism evidence="1 2">
    <name type="scientific">Nezara viridula</name>
    <name type="common">Southern green stink bug</name>
    <name type="synonym">Cimex viridulus</name>
    <dbReference type="NCBI Taxonomy" id="85310"/>
    <lineage>
        <taxon>Eukaryota</taxon>
        <taxon>Metazoa</taxon>
        <taxon>Ecdysozoa</taxon>
        <taxon>Arthropoda</taxon>
        <taxon>Hexapoda</taxon>
        <taxon>Insecta</taxon>
        <taxon>Pterygota</taxon>
        <taxon>Neoptera</taxon>
        <taxon>Paraneoptera</taxon>
        <taxon>Hemiptera</taxon>
        <taxon>Heteroptera</taxon>
        <taxon>Panheteroptera</taxon>
        <taxon>Pentatomomorpha</taxon>
        <taxon>Pentatomoidea</taxon>
        <taxon>Pentatomidae</taxon>
        <taxon>Pentatominae</taxon>
        <taxon>Nezara</taxon>
    </lineage>
</organism>
<evidence type="ECO:0000313" key="2">
    <source>
        <dbReference type="Proteomes" id="UP001152798"/>
    </source>
</evidence>
<gene>
    <name evidence="1" type="ORF">NEZAVI_LOCUS14979</name>
</gene>